<proteinExistence type="predicted"/>
<accession>A0A0F8YQ59</accession>
<feature type="region of interest" description="Disordered" evidence="1">
    <location>
        <begin position="1"/>
        <end position="43"/>
    </location>
</feature>
<sequence>MSDTPIEFPSLKPEPKPRLKPGPKPGSKRFNFQASPKLTQSQKEELVPKIAQLQAEGYTWKEVGEKLGYHPQRLRKLHLRYPDGQAAGVDEVGIKERSFARKLVKGADKRDAAQEIGKSTRWAIKTMESPNFKSYLFRLLQNAGLTEEFVLEEHKNQIKATRTIVATHKGDITDTMEVPDNAARMTAIRTAHELYGHIGGTAESAGAPSININLTVREKEQIEGLVGRPLNVNVIPVEAIEAPAEPVETVQPGP</sequence>
<organism evidence="2">
    <name type="scientific">marine sediment metagenome</name>
    <dbReference type="NCBI Taxonomy" id="412755"/>
    <lineage>
        <taxon>unclassified sequences</taxon>
        <taxon>metagenomes</taxon>
        <taxon>ecological metagenomes</taxon>
    </lineage>
</organism>
<gene>
    <name evidence="2" type="ORF">LCGC14_2792760</name>
</gene>
<comment type="caution">
    <text evidence="2">The sequence shown here is derived from an EMBL/GenBank/DDBJ whole genome shotgun (WGS) entry which is preliminary data.</text>
</comment>
<dbReference type="EMBL" id="LAZR01052196">
    <property type="protein sequence ID" value="KKK83497.1"/>
    <property type="molecule type" value="Genomic_DNA"/>
</dbReference>
<feature type="compositionally biased region" description="Polar residues" evidence="1">
    <location>
        <begin position="30"/>
        <end position="41"/>
    </location>
</feature>
<name>A0A0F8YQ59_9ZZZZ</name>
<dbReference type="AlphaFoldDB" id="A0A0F8YQ59"/>
<feature type="non-terminal residue" evidence="2">
    <location>
        <position position="254"/>
    </location>
</feature>
<protein>
    <submittedName>
        <fullName evidence="2">Uncharacterized protein</fullName>
    </submittedName>
</protein>
<evidence type="ECO:0000313" key="2">
    <source>
        <dbReference type="EMBL" id="KKK83497.1"/>
    </source>
</evidence>
<reference evidence="2" key="1">
    <citation type="journal article" date="2015" name="Nature">
        <title>Complex archaea that bridge the gap between prokaryotes and eukaryotes.</title>
        <authorList>
            <person name="Spang A."/>
            <person name="Saw J.H."/>
            <person name="Jorgensen S.L."/>
            <person name="Zaremba-Niedzwiedzka K."/>
            <person name="Martijn J."/>
            <person name="Lind A.E."/>
            <person name="van Eijk R."/>
            <person name="Schleper C."/>
            <person name="Guy L."/>
            <person name="Ettema T.J."/>
        </authorList>
    </citation>
    <scope>NUCLEOTIDE SEQUENCE</scope>
</reference>
<evidence type="ECO:0000256" key="1">
    <source>
        <dbReference type="SAM" id="MobiDB-lite"/>
    </source>
</evidence>